<dbReference type="InterPro" id="IPR013024">
    <property type="entry name" value="GGCT-like"/>
</dbReference>
<keyword evidence="1" id="KW-0808">Transferase</keyword>
<dbReference type="AlphaFoldDB" id="A0A5C8ZZ56"/>
<dbReference type="SUPFAM" id="SSF110857">
    <property type="entry name" value="Gamma-glutamyl cyclotransferase-like"/>
    <property type="match status" value="1"/>
</dbReference>
<dbReference type="Gene3D" id="3.10.490.10">
    <property type="entry name" value="Gamma-glutamyl cyclotransferase-like"/>
    <property type="match status" value="1"/>
</dbReference>
<dbReference type="RefSeq" id="WP_148068904.1">
    <property type="nucleotide sequence ID" value="NZ_VRZA01000004.1"/>
</dbReference>
<dbReference type="CDD" id="cd06661">
    <property type="entry name" value="GGCT_like"/>
    <property type="match status" value="1"/>
</dbReference>
<name>A0A5C8ZZ56_9GAMM</name>
<sequence>MRYFAYGSNMSLARLRERVPSAARIGCYALREHDLRFHKSGRDGSAKCDAFFTASGLDVIHGALFEIDPGEKPYLDRVEGLGFGYDEKEVILTASNGARVTAVTYVATVIDHTLKPYSWHLNHVHIGATEIAAPGDYVERKILAVDVIEDRDTARDSLERAIHHRGIAP</sequence>
<dbReference type="InterPro" id="IPR036568">
    <property type="entry name" value="GGCT-like_sf"/>
</dbReference>
<proteinExistence type="predicted"/>
<dbReference type="Proteomes" id="UP000321039">
    <property type="component" value="Unassembled WGS sequence"/>
</dbReference>
<protein>
    <submittedName>
        <fullName evidence="1">Gamma-glutamylcyclotransferase</fullName>
    </submittedName>
</protein>
<accession>A0A5C8ZZ56</accession>
<keyword evidence="2" id="KW-1185">Reference proteome</keyword>
<gene>
    <name evidence="1" type="ORF">FV139_13140</name>
</gene>
<evidence type="ECO:0000313" key="2">
    <source>
        <dbReference type="Proteomes" id="UP000321039"/>
    </source>
</evidence>
<evidence type="ECO:0000313" key="1">
    <source>
        <dbReference type="EMBL" id="TXS92902.1"/>
    </source>
</evidence>
<organism evidence="1 2">
    <name type="scientific">Parahaliea maris</name>
    <dbReference type="NCBI Taxonomy" id="2716870"/>
    <lineage>
        <taxon>Bacteria</taxon>
        <taxon>Pseudomonadati</taxon>
        <taxon>Pseudomonadota</taxon>
        <taxon>Gammaproteobacteria</taxon>
        <taxon>Cellvibrionales</taxon>
        <taxon>Halieaceae</taxon>
        <taxon>Parahaliea</taxon>
    </lineage>
</organism>
<dbReference type="Pfam" id="PF13772">
    <property type="entry name" value="AIG2_2"/>
    <property type="match status" value="1"/>
</dbReference>
<reference evidence="1 2" key="1">
    <citation type="submission" date="2019-08" db="EMBL/GenBank/DDBJ databases">
        <title>Parahaliea maris sp. nov., isolated from the surface seawater.</title>
        <authorList>
            <person name="Liu Y."/>
        </authorList>
    </citation>
    <scope>NUCLEOTIDE SEQUENCE [LARGE SCALE GENOMIC DNA]</scope>
    <source>
        <strain evidence="1 2">HSLHS9</strain>
    </source>
</reference>
<dbReference type="EMBL" id="VRZA01000004">
    <property type="protein sequence ID" value="TXS92902.1"/>
    <property type="molecule type" value="Genomic_DNA"/>
</dbReference>
<comment type="caution">
    <text evidence="1">The sequence shown here is derived from an EMBL/GenBank/DDBJ whole genome shotgun (WGS) entry which is preliminary data.</text>
</comment>
<dbReference type="GO" id="GO:0016740">
    <property type="term" value="F:transferase activity"/>
    <property type="evidence" value="ECO:0007669"/>
    <property type="project" value="UniProtKB-KW"/>
</dbReference>